<name>A0A7S2FDT6_9STRA</name>
<keyword evidence="1" id="KW-1133">Transmembrane helix</keyword>
<dbReference type="AlphaFoldDB" id="A0A7S2FDT6"/>
<dbReference type="EMBL" id="HBGT01004614">
    <property type="protein sequence ID" value="CAD9389172.1"/>
    <property type="molecule type" value="Transcribed_RNA"/>
</dbReference>
<feature type="transmembrane region" description="Helical" evidence="1">
    <location>
        <begin position="126"/>
        <end position="145"/>
    </location>
</feature>
<keyword evidence="1" id="KW-0812">Transmembrane</keyword>
<evidence type="ECO:0000256" key="1">
    <source>
        <dbReference type="SAM" id="Phobius"/>
    </source>
</evidence>
<protein>
    <submittedName>
        <fullName evidence="2">Uncharacterized protein</fullName>
    </submittedName>
</protein>
<feature type="transmembrane region" description="Helical" evidence="1">
    <location>
        <begin position="30"/>
        <end position="48"/>
    </location>
</feature>
<keyword evidence="1" id="KW-0472">Membrane</keyword>
<organism evidence="2">
    <name type="scientific">Florenciella parvula</name>
    <dbReference type="NCBI Taxonomy" id="236787"/>
    <lineage>
        <taxon>Eukaryota</taxon>
        <taxon>Sar</taxon>
        <taxon>Stramenopiles</taxon>
        <taxon>Ochrophyta</taxon>
        <taxon>Dictyochophyceae</taxon>
        <taxon>Florenciellales</taxon>
        <taxon>Florenciella</taxon>
    </lineage>
</organism>
<accession>A0A7S2FDT6</accession>
<proteinExistence type="predicted"/>
<gene>
    <name evidence="2" type="ORF">FPAR1323_LOCUS2534</name>
</gene>
<evidence type="ECO:0000313" key="2">
    <source>
        <dbReference type="EMBL" id="CAD9389172.1"/>
    </source>
</evidence>
<feature type="transmembrane region" description="Helical" evidence="1">
    <location>
        <begin position="98"/>
        <end position="120"/>
    </location>
</feature>
<feature type="transmembrane region" description="Helical" evidence="1">
    <location>
        <begin position="60"/>
        <end position="86"/>
    </location>
</feature>
<sequence>MARATTSLYVGYRLDRLTNKIGPGPAALQYLMHASWIMTASMFAMAVFESANSVCIFSVFYLVASGGLGVSIGIVWTILPVLALSVKLSGPGGTELPFGRLLGNMTIGPSVGIVVFFIFIAQWTNIFGWCWIQFACCLVTTAWAWKKAMVSIHGTSEMATGDRDREPLLPTPKRN</sequence>
<reference evidence="2" key="1">
    <citation type="submission" date="2021-01" db="EMBL/GenBank/DDBJ databases">
        <authorList>
            <person name="Corre E."/>
            <person name="Pelletier E."/>
            <person name="Niang G."/>
            <person name="Scheremetjew M."/>
            <person name="Finn R."/>
            <person name="Kale V."/>
            <person name="Holt S."/>
            <person name="Cochrane G."/>
            <person name="Meng A."/>
            <person name="Brown T."/>
            <person name="Cohen L."/>
        </authorList>
    </citation>
    <scope>NUCLEOTIDE SEQUENCE</scope>
    <source>
        <strain evidence="2">RCC1693</strain>
    </source>
</reference>